<evidence type="ECO:0000256" key="1">
    <source>
        <dbReference type="ARBA" id="ARBA00022801"/>
    </source>
</evidence>
<keyword evidence="5" id="KW-1185">Reference proteome</keyword>
<dbReference type="Gene3D" id="2.60.40.1180">
    <property type="entry name" value="Golgi alpha-mannosidase II"/>
    <property type="match status" value="1"/>
</dbReference>
<dbReference type="SUPFAM" id="SSF51445">
    <property type="entry name" value="(Trans)glycosidases"/>
    <property type="match status" value="1"/>
</dbReference>
<reference evidence="4 5" key="1">
    <citation type="submission" date="2020-08" db="EMBL/GenBank/DDBJ databases">
        <title>Cohnella phylogeny.</title>
        <authorList>
            <person name="Dunlap C."/>
        </authorList>
    </citation>
    <scope>NUCLEOTIDE SEQUENCE [LARGE SCALE GENOMIC DNA]</scope>
    <source>
        <strain evidence="4 5">DSM 28246</strain>
    </source>
</reference>
<evidence type="ECO:0000259" key="3">
    <source>
        <dbReference type="Pfam" id="PF16874"/>
    </source>
</evidence>
<gene>
    <name evidence="4" type="ORF">H7C19_08830</name>
</gene>
<protein>
    <submittedName>
        <fullName evidence="4">GH36 C-terminal domain-containing protein</fullName>
    </submittedName>
</protein>
<feature type="domain" description="Glycosyl hydrolase family 36 C-terminal" evidence="3">
    <location>
        <begin position="743"/>
        <end position="800"/>
    </location>
</feature>
<dbReference type="Gene3D" id="3.20.20.70">
    <property type="entry name" value="Aldolase class I"/>
    <property type="match status" value="1"/>
</dbReference>
<dbReference type="InterPro" id="IPR017853">
    <property type="entry name" value="GH"/>
</dbReference>
<accession>A0A7X0RNP7</accession>
<keyword evidence="1" id="KW-0378">Hydrolase</keyword>
<evidence type="ECO:0000256" key="2">
    <source>
        <dbReference type="ARBA" id="ARBA00023295"/>
    </source>
</evidence>
<dbReference type="Proteomes" id="UP000547209">
    <property type="component" value="Unassembled WGS sequence"/>
</dbReference>
<keyword evidence="2" id="KW-0326">Glycosidase</keyword>
<organism evidence="4 5">
    <name type="scientific">Cohnella nanjingensis</name>
    <dbReference type="NCBI Taxonomy" id="1387779"/>
    <lineage>
        <taxon>Bacteria</taxon>
        <taxon>Bacillati</taxon>
        <taxon>Bacillota</taxon>
        <taxon>Bacilli</taxon>
        <taxon>Bacillales</taxon>
        <taxon>Paenibacillaceae</taxon>
        <taxon>Cohnella</taxon>
    </lineage>
</organism>
<name>A0A7X0RNP7_9BACL</name>
<proteinExistence type="predicted"/>
<comment type="caution">
    <text evidence="4">The sequence shown here is derived from an EMBL/GenBank/DDBJ whole genome shotgun (WGS) entry which is preliminary data.</text>
</comment>
<dbReference type="RefSeq" id="WP_185142272.1">
    <property type="nucleotide sequence ID" value="NZ_JACJVP010000011.1"/>
</dbReference>
<dbReference type="InterPro" id="IPR013780">
    <property type="entry name" value="Glyco_hydro_b"/>
</dbReference>
<evidence type="ECO:0000313" key="4">
    <source>
        <dbReference type="EMBL" id="MBB6670790.1"/>
    </source>
</evidence>
<dbReference type="InterPro" id="IPR013785">
    <property type="entry name" value="Aldolase_TIM"/>
</dbReference>
<dbReference type="GO" id="GO:0016798">
    <property type="term" value="F:hydrolase activity, acting on glycosyl bonds"/>
    <property type="evidence" value="ECO:0007669"/>
    <property type="project" value="UniProtKB-KW"/>
</dbReference>
<dbReference type="AlphaFoldDB" id="A0A7X0RNP7"/>
<evidence type="ECO:0000313" key="5">
    <source>
        <dbReference type="Proteomes" id="UP000547209"/>
    </source>
</evidence>
<dbReference type="InterPro" id="IPR031705">
    <property type="entry name" value="Glyco_hydro_36_C"/>
</dbReference>
<dbReference type="EMBL" id="JACJVP010000011">
    <property type="protein sequence ID" value="MBB6670790.1"/>
    <property type="molecule type" value="Genomic_DNA"/>
</dbReference>
<sequence>MITYESSWTASAGYSTTTQGANEWYYQQRPIGGGAYTNLTFAGGAWRSGSGNWIKPSSMHPDNSYDAVRKWVAPQSGVVSIKGNVRKIDTGGGNGIVASVLRNSNVLWEKTVAYNDAAGYWTDAELGNVPVTAGDALYFIVGNNGDWAYDETGWDPTVTYVSTAPEWALSTDDTSLTLTVRDSRPAIIGLSNPEQGWNWTPSASLVPLLDKVTVSETAYHPNWTYTGATVDTTSGMKVTLAFQSTTPNLTLTQVWRARPGVGPVEMSTAVTNNTGGSVTYNHQDIVSAELNAVSDSPATIWRFNRSSYNNGRDPNFDTGVFKDLLGTNANMRTTIGNDYNPSNYQLPFEMLDVNGAHGLYMGYVWDFGRISNTTGSDAKASRNRFYLGDSGSFSVANGGTLNIPGMFYGTYKGDTDDGSNKMKKWFWNYKVPSSLRSNENEPLVEFSVDAYDEASITSFLSSFPLSTWGVELLKEDAWWTSDVNTDPFFGWAWSPAPNQWPNGMTLGTIAHNNGLQLSLYMGNRYDHADLSTQAGRDAQKHALLTRYDDWHYDYWRSDMETEPTNDYLSHEGFLEVLDYMIANRPSFRWENCSAGGSKKSFDLLQRQTVMTLEDSGAGSNDSVLNYRKAVYANSYMINSVQMKDDNGYFSTNTNAWAKYMFRSGFLGAWMYGSDGPSNVPHQSQYQSHVALYKTKQRPILRGADVYHVLPMPDGTNWDGLEFFNTSLNKGSVVLFKPNSNVTGSPTIYLKGLDPSATYTLTFEDRPSLNKTMTGAQLMAGGAGISISGASNDYDSEIVWIN</sequence>
<dbReference type="Pfam" id="PF16874">
    <property type="entry name" value="Glyco_hydro_36C"/>
    <property type="match status" value="1"/>
</dbReference>